<proteinExistence type="predicted"/>
<evidence type="ECO:0000313" key="3">
    <source>
        <dbReference type="Proteomes" id="UP000221011"/>
    </source>
</evidence>
<dbReference type="Pfam" id="PF00550">
    <property type="entry name" value="PP-binding"/>
    <property type="match status" value="1"/>
</dbReference>
<dbReference type="InterPro" id="IPR036736">
    <property type="entry name" value="ACP-like_sf"/>
</dbReference>
<dbReference type="KEGG" id="sfk:KY5_7195"/>
<dbReference type="Proteomes" id="UP000221011">
    <property type="component" value="Chromosome"/>
</dbReference>
<evidence type="ECO:0000259" key="1">
    <source>
        <dbReference type="PROSITE" id="PS50075"/>
    </source>
</evidence>
<protein>
    <recommendedName>
        <fullName evidence="1">Carrier domain-containing protein</fullName>
    </recommendedName>
</protein>
<keyword evidence="3" id="KW-1185">Reference proteome</keyword>
<dbReference type="AlphaFoldDB" id="A0A291QL78"/>
<name>A0A291QL78_9ACTN</name>
<dbReference type="Gene3D" id="1.10.1200.10">
    <property type="entry name" value="ACP-like"/>
    <property type="match status" value="1"/>
</dbReference>
<feature type="domain" description="Carrier" evidence="1">
    <location>
        <begin position="11"/>
        <end position="89"/>
    </location>
</feature>
<dbReference type="RefSeq" id="WP_098246203.1">
    <property type="nucleotide sequence ID" value="NZ_CP022685.1"/>
</dbReference>
<sequence length="89" mass="9842">MTQAQKPTAQPELSERFVTLLTSILDREPEPGELSPHTTFESLDMDSLYLMELVVAAEQEFGIVLPDDAMDLSPSSTLADATRVFQRAT</sequence>
<dbReference type="SUPFAM" id="SSF47336">
    <property type="entry name" value="ACP-like"/>
    <property type="match status" value="1"/>
</dbReference>
<gene>
    <name evidence="2" type="ORF">KY5_7195</name>
</gene>
<evidence type="ECO:0000313" key="2">
    <source>
        <dbReference type="EMBL" id="ATL32213.1"/>
    </source>
</evidence>
<reference evidence="2 3" key="1">
    <citation type="submission" date="2017-08" db="EMBL/GenBank/DDBJ databases">
        <title>Complete Genome Sequence of Streptomyces formicae KY5, the formicamycin producer.</title>
        <authorList>
            <person name="Holmes N.A."/>
            <person name="Devine R."/>
            <person name="Qin Z."/>
            <person name="Seipke R.F."/>
            <person name="Wilkinson B."/>
            <person name="Hutchings M.I."/>
        </authorList>
    </citation>
    <scope>NUCLEOTIDE SEQUENCE [LARGE SCALE GENOMIC DNA]</scope>
    <source>
        <strain evidence="2 3">KY5</strain>
    </source>
</reference>
<dbReference type="PROSITE" id="PS50075">
    <property type="entry name" value="CARRIER"/>
    <property type="match status" value="1"/>
</dbReference>
<accession>A0A291QL78</accession>
<dbReference type="EMBL" id="CP022685">
    <property type="protein sequence ID" value="ATL32213.1"/>
    <property type="molecule type" value="Genomic_DNA"/>
</dbReference>
<organism evidence="2 3">
    <name type="scientific">Streptomyces formicae</name>
    <dbReference type="NCBI Taxonomy" id="1616117"/>
    <lineage>
        <taxon>Bacteria</taxon>
        <taxon>Bacillati</taxon>
        <taxon>Actinomycetota</taxon>
        <taxon>Actinomycetes</taxon>
        <taxon>Kitasatosporales</taxon>
        <taxon>Streptomycetaceae</taxon>
        <taxon>Streptomyces</taxon>
    </lineage>
</organism>
<dbReference type="InterPro" id="IPR009081">
    <property type="entry name" value="PP-bd_ACP"/>
</dbReference>